<comment type="cofactor">
    <cofactor evidence="1">
        <name>Mn(2+)</name>
        <dbReference type="ChEBI" id="CHEBI:29035"/>
    </cofactor>
</comment>
<evidence type="ECO:0000256" key="4">
    <source>
        <dbReference type="ARBA" id="ARBA00022695"/>
    </source>
</evidence>
<gene>
    <name evidence="8" type="ORF">NESM_000557200</name>
</gene>
<dbReference type="InterPro" id="IPR039741">
    <property type="entry name" value="UDP-sugar_pyrophosphorylase"/>
</dbReference>
<protein>
    <recommendedName>
        <fullName evidence="6">UTP-monosaccharide-1-phosphate uridylyltransferase</fullName>
        <ecNumber evidence="6">2.7.7.64</ecNumber>
    </recommendedName>
</protein>
<evidence type="ECO:0000256" key="1">
    <source>
        <dbReference type="ARBA" id="ARBA00001936"/>
    </source>
</evidence>
<dbReference type="Proteomes" id="UP001430356">
    <property type="component" value="Unassembled WGS sequence"/>
</dbReference>
<keyword evidence="9" id="KW-1185">Reference proteome</keyword>
<reference evidence="8 9" key="1">
    <citation type="journal article" date="2021" name="MBio">
        <title>A New Model Trypanosomatid, Novymonas esmeraldas: Genomic Perception of Its 'Candidatus Pandoraea novymonadis' Endosymbiont.</title>
        <authorList>
            <person name="Zakharova A."/>
            <person name="Saura A."/>
            <person name="Butenko A."/>
            <person name="Podesvova L."/>
            <person name="Warmusova S."/>
            <person name="Kostygov A.Y."/>
            <person name="Nenarokova A."/>
            <person name="Lukes J."/>
            <person name="Opperdoes F.R."/>
            <person name="Yurchenko V."/>
        </authorList>
    </citation>
    <scope>NUCLEOTIDE SEQUENCE [LARGE SCALE GENOMIC DNA]</scope>
    <source>
        <strain evidence="8 9">E262AT.01</strain>
    </source>
</reference>
<dbReference type="InterPro" id="IPR002618">
    <property type="entry name" value="UDPGP_fam"/>
</dbReference>
<dbReference type="EC" id="2.7.7.64" evidence="6"/>
<evidence type="ECO:0000256" key="5">
    <source>
        <dbReference type="ARBA" id="ARBA00038047"/>
    </source>
</evidence>
<comment type="cofactor">
    <cofactor evidence="2">
        <name>Mg(2+)</name>
        <dbReference type="ChEBI" id="CHEBI:18420"/>
    </cofactor>
</comment>
<dbReference type="AlphaFoldDB" id="A0AAW0EQ45"/>
<dbReference type="PANTHER" id="PTHR11952:SF9">
    <property type="entry name" value="UDP-SUGAR PYROPHOSPHORYLASE"/>
    <property type="match status" value="1"/>
</dbReference>
<keyword evidence="4" id="KW-0548">Nucleotidyltransferase</keyword>
<name>A0AAW0EQ45_9TRYP</name>
<dbReference type="GO" id="GO:0006048">
    <property type="term" value="P:UDP-N-acetylglucosamine biosynthetic process"/>
    <property type="evidence" value="ECO:0007669"/>
    <property type="project" value="TreeGrafter"/>
</dbReference>
<dbReference type="GO" id="GO:0003977">
    <property type="term" value="F:UDP-N-acetylglucosamine diphosphorylase activity"/>
    <property type="evidence" value="ECO:0007669"/>
    <property type="project" value="TreeGrafter"/>
</dbReference>
<dbReference type="InterPro" id="IPR029044">
    <property type="entry name" value="Nucleotide-diphossugar_trans"/>
</dbReference>
<comment type="similarity">
    <text evidence="5">Belongs to the USP family.</text>
</comment>
<accession>A0AAW0EQ45</accession>
<keyword evidence="3" id="KW-0808">Transferase</keyword>
<dbReference type="Pfam" id="PF01704">
    <property type="entry name" value="UDPGP"/>
    <property type="match status" value="1"/>
</dbReference>
<evidence type="ECO:0000256" key="3">
    <source>
        <dbReference type="ARBA" id="ARBA00022679"/>
    </source>
</evidence>
<comment type="caution">
    <text evidence="8">The sequence shown here is derived from an EMBL/GenBank/DDBJ whole genome shotgun (WGS) entry which is preliminary data.</text>
</comment>
<dbReference type="PANTHER" id="PTHR11952">
    <property type="entry name" value="UDP- GLUCOSE PYROPHOSPHORYLASE"/>
    <property type="match status" value="1"/>
</dbReference>
<dbReference type="Gene3D" id="2.160.10.30">
    <property type="match status" value="1"/>
</dbReference>
<proteinExistence type="inferred from homology"/>
<evidence type="ECO:0000256" key="2">
    <source>
        <dbReference type="ARBA" id="ARBA00001946"/>
    </source>
</evidence>
<dbReference type="GO" id="GO:0051748">
    <property type="term" value="F:UTP-monosaccharide-1-phosphate uridylyltransferase activity"/>
    <property type="evidence" value="ECO:0007669"/>
    <property type="project" value="UniProtKB-EC"/>
</dbReference>
<dbReference type="EMBL" id="JAECZO010000071">
    <property type="protein sequence ID" value="KAK7196217.1"/>
    <property type="molecule type" value="Genomic_DNA"/>
</dbReference>
<sequence length="627" mass="68200">MPKPSLSSLQALREQLCAPDLDQAHLFQGWPARVEECTATQVALLTELHEFAATYHGGVAQYIRSGQELLARESDEVEFSALEMPPLIFNAPSLYRRTEEMAALERVGVAMLRTTVFVLVAGGLGERLGSSDIKVALPVETATNTPYLAYYLEWAQRVGGVEVPFVIMTSGDTHDRTLQLLRDLHIEMPNLNVLRQEQVLCFSDSAAHLAVDATGTLLRKPHGHGDVHSLIYNATVRDGFVPDAGDGTATAPPLVNAWLAAGYESIVFLQDTNACATLTIPISLALSAEHSLDMNFTCIPRVPKESIGLLCRVKKHGDDPWVVANVEYNVFAEVSRTLTKEGGDVASGASGYSAFPGSVNTLVFKLDSYADRLRESHGTVPEFINPKYADDTRRSFTKPARIESLMQDIALLFSEDEYRIGGTVFERLSYQPVKNSLSGAAALVERGNSAYCAATAEADFYELQRRRLKAVGLPLFYTSQPDVTVASDTVGVRLFPIIVLDAMCAASGSLEDLASVFPTPEKVRIDQRSTLIIEGRVVVEDLELNGALTIRGPTDPAAPPYVVRDAVVRNAGWSVHAIPSLYASHERTLTEADRIRGFVLEKTAMTVMEHTSAAVSEATSASDTAKL</sequence>
<dbReference type="Gene3D" id="3.90.550.10">
    <property type="entry name" value="Spore Coat Polysaccharide Biosynthesis Protein SpsA, Chain A"/>
    <property type="match status" value="1"/>
</dbReference>
<evidence type="ECO:0000313" key="9">
    <source>
        <dbReference type="Proteomes" id="UP001430356"/>
    </source>
</evidence>
<evidence type="ECO:0000256" key="6">
    <source>
        <dbReference type="ARBA" id="ARBA00039080"/>
    </source>
</evidence>
<organism evidence="8 9">
    <name type="scientific">Novymonas esmeraldas</name>
    <dbReference type="NCBI Taxonomy" id="1808958"/>
    <lineage>
        <taxon>Eukaryota</taxon>
        <taxon>Discoba</taxon>
        <taxon>Euglenozoa</taxon>
        <taxon>Kinetoplastea</taxon>
        <taxon>Metakinetoplastina</taxon>
        <taxon>Trypanosomatida</taxon>
        <taxon>Trypanosomatidae</taxon>
        <taxon>Novymonas</taxon>
    </lineage>
</organism>
<evidence type="ECO:0000256" key="7">
    <source>
        <dbReference type="ARBA" id="ARBA00048259"/>
    </source>
</evidence>
<comment type="catalytic activity">
    <reaction evidence="7">
        <text>a monosaccharide 1-phosphate + UTP + H(+) = a UDP-monosaccharide + diphosphate</text>
        <dbReference type="Rhea" id="RHEA:13205"/>
        <dbReference type="ChEBI" id="CHEBI:15378"/>
        <dbReference type="ChEBI" id="CHEBI:33019"/>
        <dbReference type="ChEBI" id="CHEBI:46398"/>
        <dbReference type="ChEBI" id="CHEBI:140358"/>
        <dbReference type="ChEBI" id="CHEBI:140359"/>
        <dbReference type="EC" id="2.7.7.64"/>
    </reaction>
</comment>
<dbReference type="SUPFAM" id="SSF53448">
    <property type="entry name" value="Nucleotide-diphospho-sugar transferases"/>
    <property type="match status" value="1"/>
</dbReference>
<evidence type="ECO:0000313" key="8">
    <source>
        <dbReference type="EMBL" id="KAK7196217.1"/>
    </source>
</evidence>